<organism evidence="1 2">
    <name type="scientific">Ixodes persulcatus</name>
    <name type="common">Taiga tick</name>
    <dbReference type="NCBI Taxonomy" id="34615"/>
    <lineage>
        <taxon>Eukaryota</taxon>
        <taxon>Metazoa</taxon>
        <taxon>Ecdysozoa</taxon>
        <taxon>Arthropoda</taxon>
        <taxon>Chelicerata</taxon>
        <taxon>Arachnida</taxon>
        <taxon>Acari</taxon>
        <taxon>Parasitiformes</taxon>
        <taxon>Ixodida</taxon>
        <taxon>Ixodoidea</taxon>
        <taxon>Ixodidae</taxon>
        <taxon>Ixodinae</taxon>
        <taxon>Ixodes</taxon>
    </lineage>
</organism>
<accession>A0AC60QXC4</accession>
<protein>
    <submittedName>
        <fullName evidence="1">Uncharacterized protein</fullName>
    </submittedName>
</protein>
<evidence type="ECO:0000313" key="1">
    <source>
        <dbReference type="EMBL" id="KAG0444350.1"/>
    </source>
</evidence>
<keyword evidence="2" id="KW-1185">Reference proteome</keyword>
<name>A0AC60QXC4_IXOPE</name>
<evidence type="ECO:0000313" key="2">
    <source>
        <dbReference type="Proteomes" id="UP000805193"/>
    </source>
</evidence>
<gene>
    <name evidence="1" type="ORF">HPB47_013895</name>
</gene>
<dbReference type="EMBL" id="JABSTQ010002144">
    <property type="protein sequence ID" value="KAG0444350.1"/>
    <property type="molecule type" value="Genomic_DNA"/>
</dbReference>
<proteinExistence type="predicted"/>
<dbReference type="Proteomes" id="UP000805193">
    <property type="component" value="Unassembled WGS sequence"/>
</dbReference>
<comment type="caution">
    <text evidence="1">The sequence shown here is derived from an EMBL/GenBank/DDBJ whole genome shotgun (WGS) entry which is preliminary data.</text>
</comment>
<reference evidence="1 2" key="1">
    <citation type="journal article" date="2020" name="Cell">
        <title>Large-Scale Comparative Analyses of Tick Genomes Elucidate Their Genetic Diversity and Vector Capacities.</title>
        <authorList>
            <consortium name="Tick Genome and Microbiome Consortium (TIGMIC)"/>
            <person name="Jia N."/>
            <person name="Wang J."/>
            <person name="Shi W."/>
            <person name="Du L."/>
            <person name="Sun Y."/>
            <person name="Zhan W."/>
            <person name="Jiang J.F."/>
            <person name="Wang Q."/>
            <person name="Zhang B."/>
            <person name="Ji P."/>
            <person name="Bell-Sakyi L."/>
            <person name="Cui X.M."/>
            <person name="Yuan T.T."/>
            <person name="Jiang B.G."/>
            <person name="Yang W.F."/>
            <person name="Lam T.T."/>
            <person name="Chang Q.C."/>
            <person name="Ding S.J."/>
            <person name="Wang X.J."/>
            <person name="Zhu J.G."/>
            <person name="Ruan X.D."/>
            <person name="Zhao L."/>
            <person name="Wei J.T."/>
            <person name="Ye R.Z."/>
            <person name="Que T.C."/>
            <person name="Du C.H."/>
            <person name="Zhou Y.H."/>
            <person name="Cheng J.X."/>
            <person name="Dai P.F."/>
            <person name="Guo W.B."/>
            <person name="Han X.H."/>
            <person name="Huang E.J."/>
            <person name="Li L.F."/>
            <person name="Wei W."/>
            <person name="Gao Y.C."/>
            <person name="Liu J.Z."/>
            <person name="Shao H.Z."/>
            <person name="Wang X."/>
            <person name="Wang C.C."/>
            <person name="Yang T.C."/>
            <person name="Huo Q.B."/>
            <person name="Li W."/>
            <person name="Chen H.Y."/>
            <person name="Chen S.E."/>
            <person name="Zhou L.G."/>
            <person name="Ni X.B."/>
            <person name="Tian J.H."/>
            <person name="Sheng Y."/>
            <person name="Liu T."/>
            <person name="Pan Y.S."/>
            <person name="Xia L.Y."/>
            <person name="Li J."/>
            <person name="Zhao F."/>
            <person name="Cao W.C."/>
        </authorList>
    </citation>
    <scope>NUCLEOTIDE SEQUENCE [LARGE SCALE GENOMIC DNA]</scope>
    <source>
        <strain evidence="1">Iper-2018</strain>
    </source>
</reference>
<sequence>MDPDLKRRLLQRCQQLGLRPYEDTPRQLEGVRSDRRETTARKEAPASLLKAAKRVPRQVRLSRTTLQATARTRSATSPLSQLTGTKENKFGDREVHRQVVSSLPLSDDVTELCLSLQTGLQLECTLVAQGGMASPSEREESDKIQVARDFSSCSEAVYEASKQAPNMKYITEQLQAATIKARQKLCKEQFLKEGHPDSVND</sequence>